<dbReference type="Gene3D" id="1.50.40.10">
    <property type="entry name" value="Mitochondrial carrier domain"/>
    <property type="match status" value="2"/>
</dbReference>
<evidence type="ECO:0000313" key="13">
    <source>
        <dbReference type="Proteomes" id="UP000193411"/>
    </source>
</evidence>
<sequence>MDAFLQNVGASSAAALTARLISHPFDTVKTRVQADPTVRSSKFSVVFRAVFQSEGMAGLYRGLPVSLAFSMPAVSTYLYVYDATKAAIGATPAVSFTVNSPMTHLMSAVVAEMISGLFWTPLELIKNKQQVSAQAHLSSSSSSLPMFATPSSSSSSIPRSSTLDSVNQPLIHPHKRKLSTDSTGSRGGGGGGQGTRSPGRVVARMDPQAAANLRRSISYSAASLASQGSMSMRGSSTLSGAVPAGGGDAQSVKAIARKIYQREGLIGFFKGYWLSLTVFIPYSIAYFVAYEQLKSTWLSTFPPPQLSAPTSPIESTSTSTTATPTAPPLPLYGYLLCAAVSGALAAAVSNPLDRVKTIVQVSDRRLRDRDMRLASVIARLAKEEGWWQAAMRGVGSRCMWAVPNVVVSMVVYEALKVHG</sequence>
<feature type="transmembrane region" description="Helical" evidence="11">
    <location>
        <begin position="58"/>
        <end position="81"/>
    </location>
</feature>
<gene>
    <name evidence="12" type="ORF">BCR44DRAFT_61133</name>
</gene>
<feature type="region of interest" description="Disordered" evidence="10">
    <location>
        <begin position="141"/>
        <end position="201"/>
    </location>
</feature>
<protein>
    <submittedName>
        <fullName evidence="12">Mitochondrial carrier domain-containing protein</fullName>
    </submittedName>
</protein>
<evidence type="ECO:0000256" key="3">
    <source>
        <dbReference type="ARBA" id="ARBA00022448"/>
    </source>
</evidence>
<dbReference type="InterPro" id="IPR018108">
    <property type="entry name" value="MCP_transmembrane"/>
</dbReference>
<dbReference type="Pfam" id="PF00153">
    <property type="entry name" value="Mito_carr"/>
    <property type="match status" value="3"/>
</dbReference>
<keyword evidence="7 8" id="KW-0472">Membrane</keyword>
<name>A0A1Y2HI83_9FUNG</name>
<dbReference type="STRING" id="765915.A0A1Y2HI83"/>
<comment type="similarity">
    <text evidence="2 9">Belongs to the mitochondrial carrier (TC 2.A.29) family.</text>
</comment>
<evidence type="ECO:0000256" key="2">
    <source>
        <dbReference type="ARBA" id="ARBA00006375"/>
    </source>
</evidence>
<keyword evidence="5 11" id="KW-1133">Transmembrane helix</keyword>
<dbReference type="AlphaFoldDB" id="A0A1Y2HI83"/>
<evidence type="ECO:0000256" key="6">
    <source>
        <dbReference type="ARBA" id="ARBA00023128"/>
    </source>
</evidence>
<evidence type="ECO:0000313" key="12">
    <source>
        <dbReference type="EMBL" id="ORZ33694.1"/>
    </source>
</evidence>
<dbReference type="PANTHER" id="PTHR45758">
    <property type="entry name" value="MITOFERRIN-1-RELATED"/>
    <property type="match status" value="1"/>
</dbReference>
<keyword evidence="3 9" id="KW-0813">Transport</keyword>
<feature type="repeat" description="Solcar" evidence="8">
    <location>
        <begin position="1"/>
        <end position="87"/>
    </location>
</feature>
<keyword evidence="6" id="KW-0496">Mitochondrion</keyword>
<feature type="repeat" description="Solcar" evidence="8">
    <location>
        <begin position="333"/>
        <end position="418"/>
    </location>
</feature>
<evidence type="ECO:0000256" key="7">
    <source>
        <dbReference type="ARBA" id="ARBA00023136"/>
    </source>
</evidence>
<feature type="transmembrane region" description="Helical" evidence="11">
    <location>
        <begin position="271"/>
        <end position="289"/>
    </location>
</feature>
<feature type="repeat" description="Solcar" evidence="8">
    <location>
        <begin position="221"/>
        <end position="296"/>
    </location>
</feature>
<feature type="compositionally biased region" description="Low complexity" evidence="10">
    <location>
        <begin position="141"/>
        <end position="165"/>
    </location>
</feature>
<dbReference type="GO" id="GO:0031966">
    <property type="term" value="C:mitochondrial membrane"/>
    <property type="evidence" value="ECO:0007669"/>
    <property type="project" value="UniProtKB-SubCell"/>
</dbReference>
<evidence type="ECO:0000256" key="1">
    <source>
        <dbReference type="ARBA" id="ARBA00004225"/>
    </source>
</evidence>
<evidence type="ECO:0000256" key="11">
    <source>
        <dbReference type="SAM" id="Phobius"/>
    </source>
</evidence>
<keyword evidence="4 8" id="KW-0812">Transmembrane</keyword>
<evidence type="ECO:0000256" key="9">
    <source>
        <dbReference type="RuleBase" id="RU000488"/>
    </source>
</evidence>
<dbReference type="PROSITE" id="PS50920">
    <property type="entry name" value="SOLCAR"/>
    <property type="match status" value="3"/>
</dbReference>
<dbReference type="InterPro" id="IPR023395">
    <property type="entry name" value="MCP_dom_sf"/>
</dbReference>
<dbReference type="Proteomes" id="UP000193411">
    <property type="component" value="Unassembled WGS sequence"/>
</dbReference>
<accession>A0A1Y2HI83</accession>
<comment type="subcellular location">
    <subcellularLocation>
        <location evidence="1">Mitochondrion membrane</location>
        <topology evidence="1">Multi-pass membrane protein</topology>
    </subcellularLocation>
</comment>
<evidence type="ECO:0000256" key="5">
    <source>
        <dbReference type="ARBA" id="ARBA00022989"/>
    </source>
</evidence>
<proteinExistence type="inferred from homology"/>
<dbReference type="SUPFAM" id="SSF103506">
    <property type="entry name" value="Mitochondrial carrier"/>
    <property type="match status" value="1"/>
</dbReference>
<reference evidence="12 13" key="1">
    <citation type="submission" date="2016-07" db="EMBL/GenBank/DDBJ databases">
        <title>Pervasive Adenine N6-methylation of Active Genes in Fungi.</title>
        <authorList>
            <consortium name="DOE Joint Genome Institute"/>
            <person name="Mondo S.J."/>
            <person name="Dannebaum R.O."/>
            <person name="Kuo R.C."/>
            <person name="Labutti K."/>
            <person name="Haridas S."/>
            <person name="Kuo A."/>
            <person name="Salamov A."/>
            <person name="Ahrendt S.R."/>
            <person name="Lipzen A."/>
            <person name="Sullivan W."/>
            <person name="Andreopoulos W.B."/>
            <person name="Clum A."/>
            <person name="Lindquist E."/>
            <person name="Daum C."/>
            <person name="Ramamoorthy G.K."/>
            <person name="Gryganskyi A."/>
            <person name="Culley D."/>
            <person name="Magnuson J.K."/>
            <person name="James T.Y."/>
            <person name="O'Malley M.A."/>
            <person name="Stajich J.E."/>
            <person name="Spatafora J.W."/>
            <person name="Visel A."/>
            <person name="Grigoriev I.V."/>
        </authorList>
    </citation>
    <scope>NUCLEOTIDE SEQUENCE [LARGE SCALE GENOMIC DNA]</scope>
    <source>
        <strain evidence="12 13">PL171</strain>
    </source>
</reference>
<dbReference type="GO" id="GO:0005381">
    <property type="term" value="F:iron ion transmembrane transporter activity"/>
    <property type="evidence" value="ECO:0007669"/>
    <property type="project" value="UniProtKB-ARBA"/>
</dbReference>
<organism evidence="12 13">
    <name type="scientific">Catenaria anguillulae PL171</name>
    <dbReference type="NCBI Taxonomy" id="765915"/>
    <lineage>
        <taxon>Eukaryota</taxon>
        <taxon>Fungi</taxon>
        <taxon>Fungi incertae sedis</taxon>
        <taxon>Blastocladiomycota</taxon>
        <taxon>Blastocladiomycetes</taxon>
        <taxon>Blastocladiales</taxon>
        <taxon>Catenariaceae</taxon>
        <taxon>Catenaria</taxon>
    </lineage>
</organism>
<dbReference type="PANTHER" id="PTHR45758:SF3">
    <property type="entry name" value="MITOCHONDRIAL SUBSTRATE CARRIER FAMILY PROTEIN E"/>
    <property type="match status" value="1"/>
</dbReference>
<dbReference type="EMBL" id="MCFL01000034">
    <property type="protein sequence ID" value="ORZ33694.1"/>
    <property type="molecule type" value="Genomic_DNA"/>
</dbReference>
<evidence type="ECO:0000256" key="4">
    <source>
        <dbReference type="ARBA" id="ARBA00022692"/>
    </source>
</evidence>
<keyword evidence="13" id="KW-1185">Reference proteome</keyword>
<dbReference type="OrthoDB" id="250329at2759"/>
<feature type="compositionally biased region" description="Gly residues" evidence="10">
    <location>
        <begin position="185"/>
        <end position="194"/>
    </location>
</feature>
<comment type="caution">
    <text evidence="12">The sequence shown here is derived from an EMBL/GenBank/DDBJ whole genome shotgun (WGS) entry which is preliminary data.</text>
</comment>
<feature type="transmembrane region" description="Helical" evidence="11">
    <location>
        <begin position="331"/>
        <end position="348"/>
    </location>
</feature>
<evidence type="ECO:0000256" key="10">
    <source>
        <dbReference type="SAM" id="MobiDB-lite"/>
    </source>
</evidence>
<evidence type="ECO:0000256" key="8">
    <source>
        <dbReference type="PROSITE-ProRule" id="PRU00282"/>
    </source>
</evidence>